<feature type="transmembrane region" description="Helical" evidence="7">
    <location>
        <begin position="327"/>
        <end position="353"/>
    </location>
</feature>
<gene>
    <name evidence="10" type="ORF">H7E68_01140</name>
</gene>
<dbReference type="PANTHER" id="PTHR30572">
    <property type="entry name" value="MEMBRANE COMPONENT OF TRANSPORTER-RELATED"/>
    <property type="match status" value="1"/>
</dbReference>
<keyword evidence="5 7" id="KW-0472">Membrane</keyword>
<name>A0A7X0S988_9CLOT</name>
<dbReference type="GO" id="GO:0005886">
    <property type="term" value="C:plasma membrane"/>
    <property type="evidence" value="ECO:0007669"/>
    <property type="project" value="UniProtKB-SubCell"/>
</dbReference>
<dbReference type="InterPro" id="IPR050250">
    <property type="entry name" value="Macrolide_Exporter_MacB"/>
</dbReference>
<evidence type="ECO:0000256" key="3">
    <source>
        <dbReference type="ARBA" id="ARBA00022692"/>
    </source>
</evidence>
<evidence type="ECO:0000256" key="2">
    <source>
        <dbReference type="ARBA" id="ARBA00022475"/>
    </source>
</evidence>
<evidence type="ECO:0000256" key="6">
    <source>
        <dbReference type="ARBA" id="ARBA00038076"/>
    </source>
</evidence>
<reference evidence="10 11" key="1">
    <citation type="submission" date="2020-08" db="EMBL/GenBank/DDBJ databases">
        <title>Clostridia isolated from Swiss meat.</title>
        <authorList>
            <person name="Wambui J."/>
            <person name="Stevens M.J.A."/>
            <person name="Stephan R."/>
        </authorList>
    </citation>
    <scope>NUCLEOTIDE SEQUENCE [LARGE SCALE GENOMIC DNA]</scope>
    <source>
        <strain evidence="10 11">CM001</strain>
    </source>
</reference>
<accession>A0A7X0S988</accession>
<dbReference type="GO" id="GO:0022857">
    <property type="term" value="F:transmembrane transporter activity"/>
    <property type="evidence" value="ECO:0007669"/>
    <property type="project" value="TreeGrafter"/>
</dbReference>
<dbReference type="EMBL" id="JACKWY010000001">
    <property type="protein sequence ID" value="MBB6713335.1"/>
    <property type="molecule type" value="Genomic_DNA"/>
</dbReference>
<evidence type="ECO:0000256" key="7">
    <source>
        <dbReference type="SAM" id="Phobius"/>
    </source>
</evidence>
<dbReference type="Pfam" id="PF02687">
    <property type="entry name" value="FtsX"/>
    <property type="match status" value="1"/>
</dbReference>
<evidence type="ECO:0000256" key="5">
    <source>
        <dbReference type="ARBA" id="ARBA00023136"/>
    </source>
</evidence>
<evidence type="ECO:0000256" key="1">
    <source>
        <dbReference type="ARBA" id="ARBA00004651"/>
    </source>
</evidence>
<evidence type="ECO:0000313" key="11">
    <source>
        <dbReference type="Proteomes" id="UP000585258"/>
    </source>
</evidence>
<dbReference type="InterPro" id="IPR003838">
    <property type="entry name" value="ABC3_permease_C"/>
</dbReference>
<evidence type="ECO:0000313" key="10">
    <source>
        <dbReference type="EMBL" id="MBB6713335.1"/>
    </source>
</evidence>
<feature type="transmembrane region" description="Helical" evidence="7">
    <location>
        <begin position="365"/>
        <end position="385"/>
    </location>
</feature>
<feature type="transmembrane region" description="Helical" evidence="7">
    <location>
        <begin position="21"/>
        <end position="45"/>
    </location>
</feature>
<dbReference type="AlphaFoldDB" id="A0A7X0S988"/>
<evidence type="ECO:0000256" key="4">
    <source>
        <dbReference type="ARBA" id="ARBA00022989"/>
    </source>
</evidence>
<comment type="similarity">
    <text evidence="6">Belongs to the ABC-4 integral membrane protein family.</text>
</comment>
<feature type="domain" description="ABC3 transporter permease C-terminal" evidence="8">
    <location>
        <begin position="282"/>
        <end position="394"/>
    </location>
</feature>
<comment type="subcellular location">
    <subcellularLocation>
        <location evidence="1">Cell membrane</location>
        <topology evidence="1">Multi-pass membrane protein</topology>
    </subcellularLocation>
</comment>
<keyword evidence="4 7" id="KW-1133">Transmembrane helix</keyword>
<evidence type="ECO:0000259" key="8">
    <source>
        <dbReference type="Pfam" id="PF02687"/>
    </source>
</evidence>
<comment type="caution">
    <text evidence="10">The sequence shown here is derived from an EMBL/GenBank/DDBJ whole genome shotgun (WGS) entry which is preliminary data.</text>
</comment>
<feature type="transmembrane region" description="Helical" evidence="7">
    <location>
        <begin position="276"/>
        <end position="300"/>
    </location>
</feature>
<keyword evidence="2" id="KW-1003">Cell membrane</keyword>
<protein>
    <submittedName>
        <fullName evidence="10">ABC transporter permease</fullName>
    </submittedName>
</protein>
<sequence>MKFKVLILSALRNLKRNKNRSFLTMLGIIIGIASVITIVALGNAYKDKLIKDMTGENSGEIKLQANFTNKDIKIDMSSQAIFSNLEKKAIEKLDQVDKVELAYGEDFFGSVTTVNIRDTDFQGFVEKVKSSSKPDIIGRDITESDNKNNRKVVVISERILEASKWDNDKILGSLATINGINFEIIGIIPKPIEEKISFSLPSDICIPENTHKKYLAKEKMPVGLDITLKKEMDVKESIKAIEDKLNEVGSKRQYGKYSVVDSSGGIKMLGSILNTLTLFISAVAGISLFIAGVGVMNMVYTSISERTLEIGIKRAIGAKKKDIRREFLLEGILITLTGGLIGYVVGIIVAMIISIFIKMKVSPDLFTASIAIGLSVLIGLLSSILPARKAANANTVDILK</sequence>
<dbReference type="PANTHER" id="PTHR30572:SF4">
    <property type="entry name" value="ABC TRANSPORTER PERMEASE YTRF"/>
    <property type="match status" value="1"/>
</dbReference>
<dbReference type="Proteomes" id="UP000585258">
    <property type="component" value="Unassembled WGS sequence"/>
</dbReference>
<evidence type="ECO:0000259" key="9">
    <source>
        <dbReference type="Pfam" id="PF12704"/>
    </source>
</evidence>
<organism evidence="10 11">
    <name type="scientific">Clostridium gasigenes</name>
    <dbReference type="NCBI Taxonomy" id="94869"/>
    <lineage>
        <taxon>Bacteria</taxon>
        <taxon>Bacillati</taxon>
        <taxon>Bacillota</taxon>
        <taxon>Clostridia</taxon>
        <taxon>Eubacteriales</taxon>
        <taxon>Clostridiaceae</taxon>
        <taxon>Clostridium</taxon>
    </lineage>
</organism>
<dbReference type="RefSeq" id="WP_185163164.1">
    <property type="nucleotide sequence ID" value="NZ_JACKWV010000004.1"/>
</dbReference>
<dbReference type="InterPro" id="IPR025857">
    <property type="entry name" value="MacB_PCD"/>
</dbReference>
<dbReference type="Pfam" id="PF12704">
    <property type="entry name" value="MacB_PCD"/>
    <property type="match status" value="1"/>
</dbReference>
<feature type="domain" description="MacB-like periplasmic core" evidence="9">
    <location>
        <begin position="21"/>
        <end position="243"/>
    </location>
</feature>
<keyword evidence="3 7" id="KW-0812">Transmembrane</keyword>
<proteinExistence type="inferred from homology"/>